<dbReference type="Pfam" id="PF00512">
    <property type="entry name" value="HisKA"/>
    <property type="match status" value="1"/>
</dbReference>
<proteinExistence type="predicted"/>
<dbReference type="OrthoDB" id="9124519at2"/>
<keyword evidence="6" id="KW-0175">Coiled coil</keyword>
<dbReference type="InterPro" id="IPR013655">
    <property type="entry name" value="PAS_fold_3"/>
</dbReference>
<dbReference type="SMART" id="SM00086">
    <property type="entry name" value="PAC"/>
    <property type="match status" value="10"/>
</dbReference>
<dbReference type="CDD" id="cd00082">
    <property type="entry name" value="HisKA"/>
    <property type="match status" value="1"/>
</dbReference>
<organism evidence="10 11">
    <name type="scientific">Algoriphagus aquaeductus</name>
    <dbReference type="NCBI Taxonomy" id="475299"/>
    <lineage>
        <taxon>Bacteria</taxon>
        <taxon>Pseudomonadati</taxon>
        <taxon>Bacteroidota</taxon>
        <taxon>Cytophagia</taxon>
        <taxon>Cytophagales</taxon>
        <taxon>Cyclobacteriaceae</taxon>
        <taxon>Algoriphagus</taxon>
    </lineage>
</organism>
<dbReference type="InterPro" id="IPR000700">
    <property type="entry name" value="PAS-assoc_C"/>
</dbReference>
<feature type="domain" description="PAS" evidence="8">
    <location>
        <begin position="1143"/>
        <end position="1213"/>
    </location>
</feature>
<keyword evidence="4" id="KW-0808">Transferase</keyword>
<dbReference type="PROSITE" id="PS50109">
    <property type="entry name" value="HIS_KIN"/>
    <property type="match status" value="1"/>
</dbReference>
<evidence type="ECO:0000256" key="4">
    <source>
        <dbReference type="ARBA" id="ARBA00022679"/>
    </source>
</evidence>
<dbReference type="Gene3D" id="3.30.450.40">
    <property type="match status" value="3"/>
</dbReference>
<dbReference type="Pfam" id="PF08447">
    <property type="entry name" value="PAS_3"/>
    <property type="match status" value="8"/>
</dbReference>
<protein>
    <recommendedName>
        <fullName evidence="2">histidine kinase</fullName>
        <ecNumber evidence="2">2.7.13.3</ecNumber>
    </recommendedName>
</protein>
<feature type="domain" description="PAS" evidence="8">
    <location>
        <begin position="201"/>
        <end position="247"/>
    </location>
</feature>
<dbReference type="SMART" id="SM00065">
    <property type="entry name" value="GAF"/>
    <property type="match status" value="3"/>
</dbReference>
<dbReference type="SUPFAM" id="SSF47384">
    <property type="entry name" value="Homodimeric domain of signal transducing histidine kinase"/>
    <property type="match status" value="1"/>
</dbReference>
<dbReference type="InterPro" id="IPR036097">
    <property type="entry name" value="HisK_dim/P_sf"/>
</dbReference>
<dbReference type="Gene3D" id="3.30.450.20">
    <property type="entry name" value="PAS domain"/>
    <property type="match status" value="11"/>
</dbReference>
<feature type="coiled-coil region" evidence="6">
    <location>
        <begin position="1868"/>
        <end position="1899"/>
    </location>
</feature>
<reference evidence="10 11" key="1">
    <citation type="submission" date="2018-06" db="EMBL/GenBank/DDBJ databases">
        <title>Genomic Encyclopedia of Archaeal and Bacterial Type Strains, Phase II (KMG-II): from individual species to whole genera.</title>
        <authorList>
            <person name="Goeker M."/>
        </authorList>
    </citation>
    <scope>NUCLEOTIDE SEQUENCE [LARGE SCALE GENOMIC DNA]</scope>
    <source>
        <strain evidence="10 11">T4</strain>
    </source>
</reference>
<feature type="domain" description="PAS" evidence="8">
    <location>
        <begin position="1748"/>
        <end position="1820"/>
    </location>
</feature>
<dbReference type="Pfam" id="PF13185">
    <property type="entry name" value="GAF_2"/>
    <property type="match status" value="2"/>
</dbReference>
<feature type="domain" description="Histidine kinase" evidence="7">
    <location>
        <begin position="1902"/>
        <end position="2116"/>
    </location>
</feature>
<dbReference type="SMART" id="SM00387">
    <property type="entry name" value="HATPase_c"/>
    <property type="match status" value="1"/>
</dbReference>
<keyword evidence="5" id="KW-0418">Kinase</keyword>
<dbReference type="SMART" id="SM00388">
    <property type="entry name" value="HisKA"/>
    <property type="match status" value="1"/>
</dbReference>
<dbReference type="InterPro" id="IPR005467">
    <property type="entry name" value="His_kinase_dom"/>
</dbReference>
<dbReference type="Pfam" id="PF02518">
    <property type="entry name" value="HATPase_c"/>
    <property type="match status" value="1"/>
</dbReference>
<dbReference type="SUPFAM" id="SSF55781">
    <property type="entry name" value="GAF domain-like"/>
    <property type="match status" value="3"/>
</dbReference>
<feature type="domain" description="PAC" evidence="9">
    <location>
        <begin position="634"/>
        <end position="686"/>
    </location>
</feature>
<dbReference type="GO" id="GO:0000155">
    <property type="term" value="F:phosphorelay sensor kinase activity"/>
    <property type="evidence" value="ECO:0007669"/>
    <property type="project" value="InterPro"/>
</dbReference>
<dbReference type="SUPFAM" id="SSF55785">
    <property type="entry name" value="PYP-like sensor domain (PAS domain)"/>
    <property type="match status" value="11"/>
</dbReference>
<dbReference type="RefSeq" id="WP_111391802.1">
    <property type="nucleotide sequence ID" value="NZ_QKTX01000003.1"/>
</dbReference>
<dbReference type="InterPro" id="IPR036890">
    <property type="entry name" value="HATPase_C_sf"/>
</dbReference>
<gene>
    <name evidence="10" type="ORF">CLV31_103127</name>
</gene>
<dbReference type="EC" id="2.7.13.3" evidence="2"/>
<dbReference type="Gene3D" id="2.10.70.100">
    <property type="match status" value="1"/>
</dbReference>
<dbReference type="Pfam" id="PF01590">
    <property type="entry name" value="GAF"/>
    <property type="match status" value="1"/>
</dbReference>
<keyword evidence="3" id="KW-0597">Phosphoprotein</keyword>
<dbReference type="InterPro" id="IPR052162">
    <property type="entry name" value="Sensor_kinase/Photoreceptor"/>
</dbReference>
<evidence type="ECO:0000313" key="10">
    <source>
        <dbReference type="EMBL" id="PZV85336.1"/>
    </source>
</evidence>
<evidence type="ECO:0000256" key="2">
    <source>
        <dbReference type="ARBA" id="ARBA00012438"/>
    </source>
</evidence>
<dbReference type="CDD" id="cd00130">
    <property type="entry name" value="PAS"/>
    <property type="match status" value="9"/>
</dbReference>
<feature type="domain" description="PAS" evidence="8">
    <location>
        <begin position="1638"/>
        <end position="1701"/>
    </location>
</feature>
<evidence type="ECO:0000256" key="3">
    <source>
        <dbReference type="ARBA" id="ARBA00022553"/>
    </source>
</evidence>
<evidence type="ECO:0000259" key="8">
    <source>
        <dbReference type="PROSITE" id="PS50112"/>
    </source>
</evidence>
<dbReference type="InterPro" id="IPR003661">
    <property type="entry name" value="HisK_dim/P_dom"/>
</dbReference>
<feature type="domain" description="PAC" evidence="9">
    <location>
        <begin position="1825"/>
        <end position="1877"/>
    </location>
</feature>
<dbReference type="Proteomes" id="UP000248917">
    <property type="component" value="Unassembled WGS sequence"/>
</dbReference>
<feature type="domain" description="PAC" evidence="9">
    <location>
        <begin position="1459"/>
        <end position="1510"/>
    </location>
</feature>
<evidence type="ECO:0000259" key="9">
    <source>
        <dbReference type="PROSITE" id="PS50113"/>
    </source>
</evidence>
<dbReference type="PANTHER" id="PTHR43304:SF1">
    <property type="entry name" value="PAC DOMAIN-CONTAINING PROTEIN"/>
    <property type="match status" value="1"/>
</dbReference>
<dbReference type="PROSITE" id="PS50112">
    <property type="entry name" value="PAS"/>
    <property type="match status" value="6"/>
</dbReference>
<comment type="caution">
    <text evidence="10">The sequence shown here is derived from an EMBL/GenBank/DDBJ whole genome shotgun (WGS) entry which is preliminary data.</text>
</comment>
<keyword evidence="11" id="KW-1185">Reference proteome</keyword>
<dbReference type="NCBIfam" id="TIGR00229">
    <property type="entry name" value="sensory_box"/>
    <property type="match status" value="8"/>
</dbReference>
<evidence type="ECO:0000259" key="7">
    <source>
        <dbReference type="PROSITE" id="PS50109"/>
    </source>
</evidence>
<dbReference type="Pfam" id="PF00989">
    <property type="entry name" value="PAS"/>
    <property type="match status" value="1"/>
</dbReference>
<dbReference type="InterPro" id="IPR029016">
    <property type="entry name" value="GAF-like_dom_sf"/>
</dbReference>
<evidence type="ECO:0000256" key="5">
    <source>
        <dbReference type="ARBA" id="ARBA00022777"/>
    </source>
</evidence>
<dbReference type="SUPFAM" id="SSF55874">
    <property type="entry name" value="ATPase domain of HSP90 chaperone/DNA topoisomerase II/histidine kinase"/>
    <property type="match status" value="1"/>
</dbReference>
<dbReference type="InterPro" id="IPR003594">
    <property type="entry name" value="HATPase_dom"/>
</dbReference>
<feature type="domain" description="PAC" evidence="9">
    <location>
        <begin position="929"/>
        <end position="981"/>
    </location>
</feature>
<evidence type="ECO:0000256" key="6">
    <source>
        <dbReference type="SAM" id="Coils"/>
    </source>
</evidence>
<dbReference type="GO" id="GO:0006355">
    <property type="term" value="P:regulation of DNA-templated transcription"/>
    <property type="evidence" value="ECO:0007669"/>
    <property type="project" value="InterPro"/>
</dbReference>
<name>A0A326S5X4_9BACT</name>
<dbReference type="PRINTS" id="PR00344">
    <property type="entry name" value="BCTRLSENSOR"/>
</dbReference>
<feature type="domain" description="PAC" evidence="9">
    <location>
        <begin position="251"/>
        <end position="304"/>
    </location>
</feature>
<accession>A0A326S5X4</accession>
<evidence type="ECO:0000313" key="11">
    <source>
        <dbReference type="Proteomes" id="UP000248917"/>
    </source>
</evidence>
<dbReference type="Gene3D" id="1.10.287.130">
    <property type="match status" value="1"/>
</dbReference>
<dbReference type="SMART" id="SM00091">
    <property type="entry name" value="PAS"/>
    <property type="match status" value="10"/>
</dbReference>
<dbReference type="PROSITE" id="PS50113">
    <property type="entry name" value="PAC"/>
    <property type="match status" value="6"/>
</dbReference>
<sequence>MSISHQADKRPERTPGFPVELLPQREFDQLTELAALICQTPIAIITLFDGKRLFFKSSLGLSSSEVSATDSLCAKIISNPNQRTLVPDLREDEQFKSLRVVTGQPSIVFYLGVPLTGEDGILLGTLCVMDYQPRTLEKAQLEAIDKLAMQVVSLIEHTRDKLLLQSAKQELVREHMRLQNIIGATEVGTWEWQVKTGDMVYSPSWAEMLGYSLEELGAISRKTRNFLIHPDDLVSSEKKLKEYLTGNSKIYQCEVRMKHKQGQWVWVLDRGQVMSWDEEGLPEVMFGTHTDITLQVAAKEQLAVREKKFRTLIENSDDAFAILDLNGKPTYVSASIGRVLGYTEQEAMELNLFEVIHPEDKEKVAEHFKSALQKPGIPVAGHTGRVRHKDGSWRWLSATITSMLHDPVINGIIDNFKDVTEEVLAEQKLVQSERRFKKLVLEGADLVTITDLHGNYHYLSPNYKNYLGPDFESCLGRNAFEFIHPDDVPKLLDEFGLLLQQKQVISSPFRYAHHQEGWKWVRSVATNLLDDPDINGIVVNSVDISETLTIQNQLKIANERFELVLRAGSESIYDFNPNTNEIWLSDSFQEDLGIDIKTEKENFQTIYDSLHPEDRDRAVEEFLIALADPSKTIWEREYRLRKGDGEYVYIFDRSIRLTDLEGRTVRVVGAMRDITKEHIALKLDEYEKELIENSLNEDAKEKEIFAHYLRRLESLFPKMKGSIVKIIDGKLSNFASPSLDPGLIFAIQGLPIGIGQGSCGTAAYLNRKVLVQNVFTDPYWENYRELAKQFNIGACWSFPIHNSEGQVIATIANYFPEEKKAFGIELTVLERAHRFVGIVMAKFSYLEKIHKDNERYEIVNKSTNEAIFDWDVKQDKFTWGDSLRRVFGHDFKSKAFKLENWVELTHPSDRGLKDKEWEKFMIDPKQDRWENQFRLRRANGTYAYVEEHAYMVRDHRGNPLRMVGVLRDRTEHYTTQIRKKSEEKIAQHFRQDLPTAQVLQAVLDELRGVGGWEAGEIWIVNKETSGLVLEATSGKWAEDGLYQKDPTPIETLSRRQGFPGKVWESQSLVYWNDLENEEHFFRKKWASRFGLKVGVGLPFLYGDQILGVCLMFGKDEIREKSSRFTILQDLIPFVGAELRRKQQEEELQLFFNYSPDILAIASPRGYFTKVNPAFCKLLGYTEEELTTVPFIEFLHPDDLVQTTNEFNETSTGARLANNFVNRYRTKSGAYRHISWSSSDVFGPSQQVFAYGRDVTEFKKMEELLQNASQVSRVGGWEIDLIRNITHWSRVTREIHELDEFSVNELDQAINFYREDFRAMVAEKVGAAIEWGEPFDFEAVIVTAKGNERWVRAIGHAERVQGKTHRIFGSIQDIHANKVIEERLRGISDNVPGAIFQYVLKPDGTDALIYVSKGSQLIWGLTPEECMEDSSKIWSQVAGGGDMSALQQSILDSAASLEKWNFEWRILAKDGQIRWHHGMGTPVRKSDGTIIWDSLVMDVTERKHLEFLLEQSAKMAKIGSWEIDARTEPFYLSWSKTTADIIESELDGIVLSEAIHVYSKDSQEIVKQGMYNLLTKGAPFDLELLLTTGKGKPKWVRCLGQAQLFDGKVVRAFGSFQDIHDRKLAELELKRLFYERDSILESIGDGFFALDRNWTVTYWNHQAELLLHVPKEVIIGKGLWEVFNQEEDTLSYAMYHQAMETGETIHFEEFYDKLDTWFSISAFPSPSGLTVYFKDITSAKLAEQMIRESNERFEKAAQATNDAIWDYQIESNQVYWGRGFQSLFGYDLDSLGQTFEVMTEFIHPEDRESVIEKLINHQKDSSKQSWNDEYRFRKADGAYAFVINRATFIRNEKGRLIRIIGAITDLTERKRQEESLKVLNQNLEIQAKELAISNAELEQFAYVASHDLQEPLRMVSSFLSQLERKYQKQLDDKAKQYIRFAVDGAVRMRQIILDLLEFSRIGKHEENLEWIDIPEVIQEVSQLQRSLIEESQGEVVYSGCDGFFGYKTPTIQLLQNLIGNGLKYHRKGISPKVEVSCVDQGESYLFTVKDNGLGIKEEYFQKIFVIFQRLHAKEEFQGTGIGLAIVKKIVDNLGGKIWLESKFGEGTVFYFILPKKLK</sequence>
<feature type="domain" description="PAS" evidence="8">
    <location>
        <begin position="305"/>
        <end position="375"/>
    </location>
</feature>
<feature type="domain" description="PAS" evidence="8">
    <location>
        <begin position="432"/>
        <end position="502"/>
    </location>
</feature>
<dbReference type="InterPro" id="IPR035965">
    <property type="entry name" value="PAS-like_dom_sf"/>
</dbReference>
<feature type="domain" description="PAC" evidence="9">
    <location>
        <begin position="1579"/>
        <end position="1630"/>
    </location>
</feature>
<dbReference type="EMBL" id="QKTX01000003">
    <property type="protein sequence ID" value="PZV85336.1"/>
    <property type="molecule type" value="Genomic_DNA"/>
</dbReference>
<evidence type="ECO:0000256" key="1">
    <source>
        <dbReference type="ARBA" id="ARBA00000085"/>
    </source>
</evidence>
<dbReference type="InterPro" id="IPR004358">
    <property type="entry name" value="Sig_transdc_His_kin-like_C"/>
</dbReference>
<dbReference type="InterPro" id="IPR000014">
    <property type="entry name" value="PAS"/>
</dbReference>
<dbReference type="PANTHER" id="PTHR43304">
    <property type="entry name" value="PHYTOCHROME-LIKE PROTEIN CPH1"/>
    <property type="match status" value="1"/>
</dbReference>
<dbReference type="Gene3D" id="3.30.565.10">
    <property type="entry name" value="Histidine kinase-like ATPase, C-terminal domain"/>
    <property type="match status" value="1"/>
</dbReference>
<dbReference type="InterPro" id="IPR001610">
    <property type="entry name" value="PAC"/>
</dbReference>
<dbReference type="InterPro" id="IPR003018">
    <property type="entry name" value="GAF"/>
</dbReference>
<comment type="catalytic activity">
    <reaction evidence="1">
        <text>ATP + protein L-histidine = ADP + protein N-phospho-L-histidine.</text>
        <dbReference type="EC" id="2.7.13.3"/>
    </reaction>
</comment>
<dbReference type="InterPro" id="IPR013767">
    <property type="entry name" value="PAS_fold"/>
</dbReference>